<dbReference type="InterPro" id="IPR035437">
    <property type="entry name" value="SNase_OB-fold_sf"/>
</dbReference>
<proteinExistence type="predicted"/>
<dbReference type="PROSITE" id="PS50830">
    <property type="entry name" value="TNASE_3"/>
    <property type="match status" value="1"/>
</dbReference>
<name>A0A1I1TKS2_9ACTN</name>
<evidence type="ECO:0000256" key="1">
    <source>
        <dbReference type="SAM" id="MobiDB-lite"/>
    </source>
</evidence>
<dbReference type="RefSeq" id="WP_092922261.1">
    <property type="nucleotide sequence ID" value="NZ_FOMZ01000001.1"/>
</dbReference>
<feature type="region of interest" description="Disordered" evidence="1">
    <location>
        <begin position="65"/>
        <end position="106"/>
    </location>
</feature>
<keyword evidence="2" id="KW-0472">Membrane</keyword>
<feature type="compositionally biased region" description="Basic and acidic residues" evidence="1">
    <location>
        <begin position="257"/>
        <end position="296"/>
    </location>
</feature>
<keyword evidence="2" id="KW-0812">Transmembrane</keyword>
<feature type="transmembrane region" description="Helical" evidence="2">
    <location>
        <begin position="39"/>
        <end position="61"/>
    </location>
</feature>
<evidence type="ECO:0000256" key="2">
    <source>
        <dbReference type="SAM" id="Phobius"/>
    </source>
</evidence>
<dbReference type="EMBL" id="FOMZ01000001">
    <property type="protein sequence ID" value="SFD59145.1"/>
    <property type="molecule type" value="Genomic_DNA"/>
</dbReference>
<feature type="compositionally biased region" description="Basic and acidic residues" evidence="1">
    <location>
        <begin position="305"/>
        <end position="329"/>
    </location>
</feature>
<dbReference type="Proteomes" id="UP000198716">
    <property type="component" value="Unassembled WGS sequence"/>
</dbReference>
<feature type="region of interest" description="Disordered" evidence="1">
    <location>
        <begin position="224"/>
        <end position="338"/>
    </location>
</feature>
<gene>
    <name evidence="4" type="ORF">SAMN04487819_101166</name>
</gene>
<evidence type="ECO:0000313" key="4">
    <source>
        <dbReference type="EMBL" id="SFD59145.1"/>
    </source>
</evidence>
<keyword evidence="5" id="KW-1185">Reference proteome</keyword>
<organism evidence="4 5">
    <name type="scientific">Actinopolyspora alba</name>
    <dbReference type="NCBI Taxonomy" id="673379"/>
    <lineage>
        <taxon>Bacteria</taxon>
        <taxon>Bacillati</taxon>
        <taxon>Actinomycetota</taxon>
        <taxon>Actinomycetes</taxon>
        <taxon>Actinopolysporales</taxon>
        <taxon>Actinopolysporaceae</taxon>
        <taxon>Actinopolyspora</taxon>
        <taxon>Actinopolyspora alba group</taxon>
    </lineage>
</organism>
<dbReference type="AlphaFoldDB" id="A0A1I1TKS2"/>
<protein>
    <submittedName>
        <fullName evidence="4">Nuclease homologue</fullName>
    </submittedName>
</protein>
<feature type="compositionally biased region" description="Low complexity" evidence="1">
    <location>
        <begin position="73"/>
        <end position="94"/>
    </location>
</feature>
<dbReference type="Gene3D" id="2.40.50.90">
    <property type="match status" value="1"/>
</dbReference>
<dbReference type="SMART" id="SM00318">
    <property type="entry name" value="SNc"/>
    <property type="match status" value="1"/>
</dbReference>
<feature type="domain" description="TNase-like" evidence="3">
    <location>
        <begin position="107"/>
        <end position="245"/>
    </location>
</feature>
<dbReference type="Pfam" id="PF00565">
    <property type="entry name" value="SNase"/>
    <property type="match status" value="1"/>
</dbReference>
<feature type="transmembrane region" description="Helical" evidence="2">
    <location>
        <begin position="6"/>
        <end position="27"/>
    </location>
</feature>
<dbReference type="SUPFAM" id="SSF50199">
    <property type="entry name" value="Staphylococcal nuclease"/>
    <property type="match status" value="1"/>
</dbReference>
<evidence type="ECO:0000313" key="5">
    <source>
        <dbReference type="Proteomes" id="UP000198716"/>
    </source>
</evidence>
<keyword evidence="2" id="KW-1133">Transmembrane helix</keyword>
<evidence type="ECO:0000259" key="3">
    <source>
        <dbReference type="PROSITE" id="PS50830"/>
    </source>
</evidence>
<sequence>MTVAGILLVLIGLGVIVWSIVFALRRYERWSTTTTRRFWTGLSGGLLALLVGFVATVLSIVPAPENTAGSGNGTTAPSTPAVASSTPATSASTPPTGPTPPSVVPGGVTRAEVAGIIDGDTVELLGRTGAGPLPDEKRVEVRLLEIDAPEVGQREQCYGDEATARLRELLPVGGTVWIQRDERLRDRYDRYLLYLWNADGVFVNPELVRDGFAKAVLHRPNDKHWNTISGAQPGARGAGSGLWGACERFGQPGDTSTTERRPSPEPNPRPRPEPRPEPEPRPDPETRHQTEQRDSGGYRFPPPPPDRDCSQVSAHDFRVRPGDPHRFDSDGDGIGCES</sequence>
<accession>A0A1I1TKS2</accession>
<reference evidence="5" key="1">
    <citation type="submission" date="2016-10" db="EMBL/GenBank/DDBJ databases">
        <authorList>
            <person name="Varghese N."/>
            <person name="Submissions S."/>
        </authorList>
    </citation>
    <scope>NUCLEOTIDE SEQUENCE [LARGE SCALE GENOMIC DNA]</scope>
    <source>
        <strain evidence="5">DSM 45004</strain>
    </source>
</reference>
<dbReference type="InterPro" id="IPR016071">
    <property type="entry name" value="Staphylococal_nuclease_OB-fold"/>
</dbReference>